<keyword evidence="1" id="KW-0812">Transmembrane</keyword>
<feature type="transmembrane region" description="Helical" evidence="1">
    <location>
        <begin position="12"/>
        <end position="32"/>
    </location>
</feature>
<dbReference type="Proteomes" id="UP000663124">
    <property type="component" value="Chromosome 1"/>
</dbReference>
<evidence type="ECO:0000313" key="2">
    <source>
        <dbReference type="EMBL" id="QOI44585.1"/>
    </source>
</evidence>
<keyword evidence="1" id="KW-0472">Membrane</keyword>
<protein>
    <submittedName>
        <fullName evidence="2">Uncharacterized protein</fullName>
    </submittedName>
</protein>
<sequence length="59" mass="6997">MPIQKSQESKLVTIYKNFYVFIKLTVGFWYYFQVSSRKELPLFIGDSKMVDHKVFGINS</sequence>
<keyword evidence="1" id="KW-1133">Transmembrane helix</keyword>
<dbReference type="EMBL" id="CP043884">
    <property type="protein sequence ID" value="QOI44585.1"/>
    <property type="molecule type" value="Genomic_DNA"/>
</dbReference>
<accession>A0AAP9WGE1</accession>
<organism evidence="2 3">
    <name type="scientific">Leptospira interrogans serovar Canicola</name>
    <dbReference type="NCBI Taxonomy" id="211880"/>
    <lineage>
        <taxon>Bacteria</taxon>
        <taxon>Pseudomonadati</taxon>
        <taxon>Spirochaetota</taxon>
        <taxon>Spirochaetia</taxon>
        <taxon>Leptospirales</taxon>
        <taxon>Leptospiraceae</taxon>
        <taxon>Leptospira</taxon>
    </lineage>
</organism>
<dbReference type="AlphaFoldDB" id="A0AAP9WGE1"/>
<name>A0AAP9WGE1_LEPIR</name>
<evidence type="ECO:0000256" key="1">
    <source>
        <dbReference type="SAM" id="Phobius"/>
    </source>
</evidence>
<evidence type="ECO:0000313" key="3">
    <source>
        <dbReference type="Proteomes" id="UP000663124"/>
    </source>
</evidence>
<reference evidence="2" key="1">
    <citation type="submission" date="2019-09" db="EMBL/GenBank/DDBJ databases">
        <title>Comparative Genomics of Leptospira interrogans Reveals Genome Plasticity - A Common Adaptive Strategy for Survival in Various Hosts.</title>
        <authorList>
            <person name="Ramli S.R."/>
            <person name="Bunk B."/>
            <person name="Goris M."/>
            <person name="Bhuju S."/>
            <person name="Jarek M."/>
            <person name="Sproer C."/>
            <person name="Mustakim S."/>
            <person name="Strommenger B."/>
            <person name="Pessler F."/>
        </authorList>
    </citation>
    <scope>NUCLEOTIDE SEQUENCE</scope>
    <source>
        <strain evidence="2">782</strain>
    </source>
</reference>
<gene>
    <name evidence="2" type="ORF">Lepto782_17325</name>
</gene>
<proteinExistence type="predicted"/>